<reference evidence="2" key="3">
    <citation type="submission" date="2025-09" db="UniProtKB">
        <authorList>
            <consortium name="Ensembl"/>
        </authorList>
    </citation>
    <scope>IDENTIFICATION</scope>
</reference>
<dbReference type="FunCoup" id="A0A7N4PN71">
    <property type="interactions" value="210"/>
</dbReference>
<dbReference type="PRINTS" id="PR01408">
    <property type="entry name" value="MACSCAVRCPTR"/>
</dbReference>
<evidence type="ECO:0000313" key="2">
    <source>
        <dbReference type="Ensembl" id="ENSSHAP00000039857.1"/>
    </source>
</evidence>
<organism evidence="2 3">
    <name type="scientific">Sarcophilus harrisii</name>
    <name type="common">Tasmanian devil</name>
    <name type="synonym">Sarcophilus laniarius</name>
    <dbReference type="NCBI Taxonomy" id="9305"/>
    <lineage>
        <taxon>Eukaryota</taxon>
        <taxon>Metazoa</taxon>
        <taxon>Chordata</taxon>
        <taxon>Craniata</taxon>
        <taxon>Vertebrata</taxon>
        <taxon>Euteleostomi</taxon>
        <taxon>Mammalia</taxon>
        <taxon>Metatheria</taxon>
        <taxon>Dasyuromorphia</taxon>
        <taxon>Dasyuridae</taxon>
        <taxon>Sarcophilus</taxon>
    </lineage>
</organism>
<protein>
    <recommendedName>
        <fullName evidence="4">Macrophage scavenger receptor 1</fullName>
    </recommendedName>
</protein>
<dbReference type="GO" id="GO:0005044">
    <property type="term" value="F:scavenger receptor activity"/>
    <property type="evidence" value="ECO:0007669"/>
    <property type="project" value="InterPro"/>
</dbReference>
<dbReference type="Proteomes" id="UP000007648">
    <property type="component" value="Unassembled WGS sequence"/>
</dbReference>
<keyword evidence="1" id="KW-0472">Membrane</keyword>
<accession>A0A7N4PN71</accession>
<reference evidence="2" key="2">
    <citation type="submission" date="2025-08" db="UniProtKB">
        <authorList>
            <consortium name="Ensembl"/>
        </authorList>
    </citation>
    <scope>IDENTIFICATION</scope>
</reference>
<dbReference type="Ensembl" id="ENSSHAT00000036958.1">
    <property type="protein sequence ID" value="ENSSHAP00000039857.1"/>
    <property type="gene ID" value="ENSSHAG00000015271.2"/>
</dbReference>
<name>A0A7N4PN71_SARHA</name>
<dbReference type="PANTHER" id="PTHR24637:SF417">
    <property type="entry name" value="COL_CUTICLE_N DOMAIN-CONTAINING PROTEIN"/>
    <property type="match status" value="1"/>
</dbReference>
<evidence type="ECO:0008006" key="4">
    <source>
        <dbReference type="Google" id="ProtNLM"/>
    </source>
</evidence>
<feature type="transmembrane region" description="Helical" evidence="1">
    <location>
        <begin position="54"/>
        <end position="76"/>
    </location>
</feature>
<dbReference type="InterPro" id="IPR008160">
    <property type="entry name" value="Collagen"/>
</dbReference>
<dbReference type="GO" id="GO:0006898">
    <property type="term" value="P:receptor-mediated endocytosis"/>
    <property type="evidence" value="ECO:0007669"/>
    <property type="project" value="InterPro"/>
</dbReference>
<dbReference type="GeneTree" id="ENSGT00950000183074"/>
<sequence length="392" mass="44245">MEKWDRLSNKQEENCASDGYSDSVRFDARTMTMKLPENIPSVFGLQEKLKSQKIALVVLYILMFGVLIPITGFVTAQALRWGVLNQNSASEFPGKGNNHEAEMRLKKMVSGLNDTLEKEIQQISDLEASFYSIISAIHTQKELIAVVTNTLADVNTTLLGVQLKIENWKSTYEGSIHEQQEETESLKEHVFNVSAEIVTLKKQQVHLKEEIKEEMKLLANITNDLRLKNWEHSMTLRNITLIQGPPGPKGEQGDRGFKGDVGAPGIIGPRGFPGLKGDRGMMGPQGNKGNPGIPGINGRQGFPGQKGQKGEKGERRYYFPGFQMNIDQESRTFPDQKRKKKVFPLFPRSAILDHRRRISFRCRNYSSDATFGQQEEFFLVHWVICPLYTLSA</sequence>
<dbReference type="GO" id="GO:0016020">
    <property type="term" value="C:membrane"/>
    <property type="evidence" value="ECO:0007669"/>
    <property type="project" value="InterPro"/>
</dbReference>
<dbReference type="Pfam" id="PF01391">
    <property type="entry name" value="Collagen"/>
    <property type="match status" value="1"/>
</dbReference>
<evidence type="ECO:0000256" key="1">
    <source>
        <dbReference type="SAM" id="Phobius"/>
    </source>
</evidence>
<dbReference type="PANTHER" id="PTHR24637">
    <property type="entry name" value="COLLAGEN"/>
    <property type="match status" value="1"/>
</dbReference>
<evidence type="ECO:0000313" key="3">
    <source>
        <dbReference type="Proteomes" id="UP000007648"/>
    </source>
</evidence>
<dbReference type="InterPro" id="IPR003543">
    <property type="entry name" value="SR-AI/II"/>
</dbReference>
<keyword evidence="1" id="KW-1133">Transmembrane helix</keyword>
<proteinExistence type="predicted"/>
<dbReference type="AlphaFoldDB" id="A0A7N4PN71"/>
<dbReference type="InParanoid" id="A0A7N4PN71"/>
<gene>
    <name evidence="2" type="primary">MSR1</name>
</gene>
<keyword evidence="1" id="KW-0812">Transmembrane</keyword>
<reference evidence="2 3" key="1">
    <citation type="journal article" date="2011" name="Proc. Natl. Acad. Sci. U.S.A.">
        <title>Genetic diversity and population structure of the endangered marsupial Sarcophilus harrisii (Tasmanian devil).</title>
        <authorList>
            <person name="Miller W."/>
            <person name="Hayes V.M."/>
            <person name="Ratan A."/>
            <person name="Petersen D.C."/>
            <person name="Wittekindt N.E."/>
            <person name="Miller J."/>
            <person name="Walenz B."/>
            <person name="Knight J."/>
            <person name="Qi J."/>
            <person name="Zhao F."/>
            <person name="Wang Q."/>
            <person name="Bedoya-Reina O.C."/>
            <person name="Katiyar N."/>
            <person name="Tomsho L.P."/>
            <person name="Kasson L.M."/>
            <person name="Hardie R.A."/>
            <person name="Woodbridge P."/>
            <person name="Tindall E.A."/>
            <person name="Bertelsen M.F."/>
            <person name="Dixon D."/>
            <person name="Pyecroft S."/>
            <person name="Helgen K.M."/>
            <person name="Lesk A.M."/>
            <person name="Pringle T.H."/>
            <person name="Patterson N."/>
            <person name="Zhang Y."/>
            <person name="Kreiss A."/>
            <person name="Woods G.M."/>
            <person name="Jones M.E."/>
            <person name="Schuster S.C."/>
        </authorList>
    </citation>
    <scope>NUCLEOTIDE SEQUENCE [LARGE SCALE GENOMIC DNA]</scope>
</reference>
<keyword evidence="3" id="KW-1185">Reference proteome</keyword>